<evidence type="ECO:0000313" key="2">
    <source>
        <dbReference type="EMBL" id="PPQ88355.1"/>
    </source>
</evidence>
<evidence type="ECO:0008006" key="4">
    <source>
        <dbReference type="Google" id="ProtNLM"/>
    </source>
</evidence>
<dbReference type="OrthoDB" id="3118740at2759"/>
<dbReference type="EMBL" id="NHTK01004062">
    <property type="protein sequence ID" value="PPQ88355.1"/>
    <property type="molecule type" value="Genomic_DNA"/>
</dbReference>
<feature type="region of interest" description="Disordered" evidence="1">
    <location>
        <begin position="238"/>
        <end position="259"/>
    </location>
</feature>
<evidence type="ECO:0000256" key="1">
    <source>
        <dbReference type="SAM" id="MobiDB-lite"/>
    </source>
</evidence>
<protein>
    <recommendedName>
        <fullName evidence="4">CCHC-type domain-containing protein</fullName>
    </recommendedName>
</protein>
<evidence type="ECO:0000313" key="3">
    <source>
        <dbReference type="Proteomes" id="UP000284842"/>
    </source>
</evidence>
<gene>
    <name evidence="2" type="ORF">CVT24_010115</name>
</gene>
<accession>A0A409XC74</accession>
<dbReference type="InParanoid" id="A0A409XC74"/>
<keyword evidence="3" id="KW-1185">Reference proteome</keyword>
<dbReference type="Proteomes" id="UP000284842">
    <property type="component" value="Unassembled WGS sequence"/>
</dbReference>
<reference evidence="2 3" key="1">
    <citation type="journal article" date="2018" name="Evol. Lett.">
        <title>Horizontal gene cluster transfer increased hallucinogenic mushroom diversity.</title>
        <authorList>
            <person name="Reynolds H.T."/>
            <person name="Vijayakumar V."/>
            <person name="Gluck-Thaler E."/>
            <person name="Korotkin H.B."/>
            <person name="Matheny P.B."/>
            <person name="Slot J.C."/>
        </authorList>
    </citation>
    <scope>NUCLEOTIDE SEQUENCE [LARGE SCALE GENOMIC DNA]</scope>
    <source>
        <strain evidence="2 3">2629</strain>
    </source>
</reference>
<comment type="caution">
    <text evidence="2">The sequence shown here is derived from an EMBL/GenBank/DDBJ whole genome shotgun (WGS) entry which is preliminary data.</text>
</comment>
<sequence>MNILFTANLAGYVVCFENSGITGVGPMSPDPVYPPPLSPFPSPDERASYLAWRRSDAAAYQIVVARIDADLFASIPPSPDGGSLSAQQAMKEIIRVFAAHAYVDTHKVVNDLRAFRCDCSRVSAYTLRWTKDWIQVMRDGTYWSVRDATMQFLAKLPASYQEFCYEQCRLLDHVPDQNMSHLLNVIRLVSDREVARSALISAHSVASSRAATSSAPPNPVVCSNCGISGHTVELCFKPGGGRDGQAPPQKPRPAPSSASARLVVAKILKNYQ</sequence>
<name>A0A409XC74_9AGAR</name>
<organism evidence="2 3">
    <name type="scientific">Panaeolus cyanescens</name>
    <dbReference type="NCBI Taxonomy" id="181874"/>
    <lineage>
        <taxon>Eukaryota</taxon>
        <taxon>Fungi</taxon>
        <taxon>Dikarya</taxon>
        <taxon>Basidiomycota</taxon>
        <taxon>Agaricomycotina</taxon>
        <taxon>Agaricomycetes</taxon>
        <taxon>Agaricomycetidae</taxon>
        <taxon>Agaricales</taxon>
        <taxon>Agaricineae</taxon>
        <taxon>Galeropsidaceae</taxon>
        <taxon>Panaeolus</taxon>
    </lineage>
</organism>
<proteinExistence type="predicted"/>
<dbReference type="AlphaFoldDB" id="A0A409XC74"/>